<evidence type="ECO:0000313" key="2">
    <source>
        <dbReference type="Proteomes" id="UP000028524"/>
    </source>
</evidence>
<feature type="non-terminal residue" evidence="1">
    <location>
        <position position="1"/>
    </location>
</feature>
<dbReference type="AlphaFoldDB" id="A0A084R0X9"/>
<evidence type="ECO:0000313" key="1">
    <source>
        <dbReference type="EMBL" id="KFA69864.1"/>
    </source>
</evidence>
<dbReference type="EMBL" id="KL659350">
    <property type="protein sequence ID" value="KFA69864.1"/>
    <property type="molecule type" value="Genomic_DNA"/>
</dbReference>
<organism evidence="1 2">
    <name type="scientific">Stachybotrys chlorohalonatus (strain IBT 40285)</name>
    <dbReference type="NCBI Taxonomy" id="1283841"/>
    <lineage>
        <taxon>Eukaryota</taxon>
        <taxon>Fungi</taxon>
        <taxon>Dikarya</taxon>
        <taxon>Ascomycota</taxon>
        <taxon>Pezizomycotina</taxon>
        <taxon>Sordariomycetes</taxon>
        <taxon>Hypocreomycetidae</taxon>
        <taxon>Hypocreales</taxon>
        <taxon>Stachybotryaceae</taxon>
        <taxon>Stachybotrys</taxon>
    </lineage>
</organism>
<name>A0A084R0X9_STAC4</name>
<keyword evidence="2" id="KW-1185">Reference proteome</keyword>
<dbReference type="InParanoid" id="A0A084R0X9"/>
<dbReference type="Proteomes" id="UP000028524">
    <property type="component" value="Unassembled WGS sequence"/>
</dbReference>
<gene>
    <name evidence="1" type="ORF">S40285_09478</name>
</gene>
<accession>A0A084R0X9</accession>
<reference evidence="1 2" key="1">
    <citation type="journal article" date="2014" name="BMC Genomics">
        <title>Comparative genome sequencing reveals chemotype-specific gene clusters in the toxigenic black mold Stachybotrys.</title>
        <authorList>
            <person name="Semeiks J."/>
            <person name="Borek D."/>
            <person name="Otwinowski Z."/>
            <person name="Grishin N.V."/>
        </authorList>
    </citation>
    <scope>NUCLEOTIDE SEQUENCE [LARGE SCALE GENOMIC DNA]</scope>
    <source>
        <strain evidence="1 2">IBT 40285</strain>
    </source>
</reference>
<dbReference type="HOGENOM" id="CLU_3426266_0_0_1"/>
<feature type="non-terminal residue" evidence="1">
    <location>
        <position position="22"/>
    </location>
</feature>
<sequence>LHLRPVQQLQNRCSEQWTRPEF</sequence>
<protein>
    <submittedName>
        <fullName evidence="1">Uncharacterized protein</fullName>
    </submittedName>
</protein>
<proteinExistence type="predicted"/>